<dbReference type="EMBL" id="JAPDDS010000006">
    <property type="protein sequence ID" value="MCW1885609.1"/>
    <property type="molecule type" value="Genomic_DNA"/>
</dbReference>
<protein>
    <recommendedName>
        <fullName evidence="3">DNA-binding protein</fullName>
    </recommendedName>
</protein>
<name>A0ABT3FPW0_9BACT</name>
<dbReference type="RefSeq" id="WP_264501564.1">
    <property type="nucleotide sequence ID" value="NZ_JAPDDS010000006.1"/>
</dbReference>
<proteinExistence type="predicted"/>
<gene>
    <name evidence="1" type="ORF">OKA04_12795</name>
</gene>
<accession>A0ABT3FPW0</accession>
<evidence type="ECO:0000313" key="1">
    <source>
        <dbReference type="EMBL" id="MCW1885609.1"/>
    </source>
</evidence>
<dbReference type="Proteomes" id="UP001207930">
    <property type="component" value="Unassembled WGS sequence"/>
</dbReference>
<reference evidence="1 2" key="1">
    <citation type="submission" date="2022-10" db="EMBL/GenBank/DDBJ databases">
        <title>Luteolibacter flavescens strain MCCC 1K03193, whole genome shotgun sequencing project.</title>
        <authorList>
            <person name="Zhao G."/>
            <person name="Shen L."/>
        </authorList>
    </citation>
    <scope>NUCLEOTIDE SEQUENCE [LARGE SCALE GENOMIC DNA]</scope>
    <source>
        <strain evidence="1 2">MCCC 1K03193</strain>
    </source>
</reference>
<organism evidence="1 2">
    <name type="scientific">Luteolibacter flavescens</name>
    <dbReference type="NCBI Taxonomy" id="1859460"/>
    <lineage>
        <taxon>Bacteria</taxon>
        <taxon>Pseudomonadati</taxon>
        <taxon>Verrucomicrobiota</taxon>
        <taxon>Verrucomicrobiia</taxon>
        <taxon>Verrucomicrobiales</taxon>
        <taxon>Verrucomicrobiaceae</taxon>
        <taxon>Luteolibacter</taxon>
    </lineage>
</organism>
<evidence type="ECO:0008006" key="3">
    <source>
        <dbReference type="Google" id="ProtNLM"/>
    </source>
</evidence>
<comment type="caution">
    <text evidence="1">The sequence shown here is derived from an EMBL/GenBank/DDBJ whole genome shotgun (WGS) entry which is preliminary data.</text>
</comment>
<sequence>MKKGRPAKEFDLAEVEKLGMLGATAAEMAAWFNVGVRTVERRMGMKEGDFRRSYDRGFGRLKISLRRQQIEAAKGGNVTMLIWLGKQLLEQADKREIKEEATVTQQAGPLALTPEDEAFLRRKAEALTGI</sequence>
<evidence type="ECO:0000313" key="2">
    <source>
        <dbReference type="Proteomes" id="UP001207930"/>
    </source>
</evidence>
<keyword evidence="2" id="KW-1185">Reference proteome</keyword>